<dbReference type="SUPFAM" id="SSF46966">
    <property type="entry name" value="Spectrin repeat"/>
    <property type="match status" value="1"/>
</dbReference>
<evidence type="ECO:0000313" key="1">
    <source>
        <dbReference type="EMBL" id="KAH3854787.1"/>
    </source>
</evidence>
<dbReference type="EMBL" id="JAIWYP010000003">
    <property type="protein sequence ID" value="KAH3854787.1"/>
    <property type="molecule type" value="Genomic_DNA"/>
</dbReference>
<reference evidence="1" key="1">
    <citation type="journal article" date="2019" name="bioRxiv">
        <title>The Genome of the Zebra Mussel, Dreissena polymorpha: A Resource for Invasive Species Research.</title>
        <authorList>
            <person name="McCartney M.A."/>
            <person name="Auch B."/>
            <person name="Kono T."/>
            <person name="Mallez S."/>
            <person name="Zhang Y."/>
            <person name="Obille A."/>
            <person name="Becker A."/>
            <person name="Abrahante J.E."/>
            <person name="Garbe J."/>
            <person name="Badalamenti J.P."/>
            <person name="Herman A."/>
            <person name="Mangelson H."/>
            <person name="Liachko I."/>
            <person name="Sullivan S."/>
            <person name="Sone E.D."/>
            <person name="Koren S."/>
            <person name="Silverstein K.A.T."/>
            <person name="Beckman K.B."/>
            <person name="Gohl D.M."/>
        </authorList>
    </citation>
    <scope>NUCLEOTIDE SEQUENCE</scope>
    <source>
        <strain evidence="1">Duluth1</strain>
        <tissue evidence="1">Whole animal</tissue>
    </source>
</reference>
<keyword evidence="2" id="KW-1185">Reference proteome</keyword>
<dbReference type="AlphaFoldDB" id="A0A9D4LCS8"/>
<protein>
    <submittedName>
        <fullName evidence="1">Uncharacterized protein</fullName>
    </submittedName>
</protein>
<dbReference type="Proteomes" id="UP000828390">
    <property type="component" value="Unassembled WGS sequence"/>
</dbReference>
<evidence type="ECO:0000313" key="2">
    <source>
        <dbReference type="Proteomes" id="UP000828390"/>
    </source>
</evidence>
<reference evidence="1" key="2">
    <citation type="submission" date="2020-11" db="EMBL/GenBank/DDBJ databases">
        <authorList>
            <person name="McCartney M.A."/>
            <person name="Auch B."/>
            <person name="Kono T."/>
            <person name="Mallez S."/>
            <person name="Becker A."/>
            <person name="Gohl D.M."/>
            <person name="Silverstein K.A.T."/>
            <person name="Koren S."/>
            <person name="Bechman K.B."/>
            <person name="Herman A."/>
            <person name="Abrahante J.E."/>
            <person name="Garbe J."/>
        </authorList>
    </citation>
    <scope>NUCLEOTIDE SEQUENCE</scope>
    <source>
        <strain evidence="1">Duluth1</strain>
        <tissue evidence="1">Whole animal</tissue>
    </source>
</reference>
<comment type="caution">
    <text evidence="1">The sequence shown here is derived from an EMBL/GenBank/DDBJ whole genome shotgun (WGS) entry which is preliminary data.</text>
</comment>
<name>A0A9D4LCS8_DREPO</name>
<gene>
    <name evidence="1" type="ORF">DPMN_097336</name>
</gene>
<organism evidence="1 2">
    <name type="scientific">Dreissena polymorpha</name>
    <name type="common">Zebra mussel</name>
    <name type="synonym">Mytilus polymorpha</name>
    <dbReference type="NCBI Taxonomy" id="45954"/>
    <lineage>
        <taxon>Eukaryota</taxon>
        <taxon>Metazoa</taxon>
        <taxon>Spiralia</taxon>
        <taxon>Lophotrochozoa</taxon>
        <taxon>Mollusca</taxon>
        <taxon>Bivalvia</taxon>
        <taxon>Autobranchia</taxon>
        <taxon>Heteroconchia</taxon>
        <taxon>Euheterodonta</taxon>
        <taxon>Imparidentia</taxon>
        <taxon>Neoheterodontei</taxon>
        <taxon>Myida</taxon>
        <taxon>Dreissenoidea</taxon>
        <taxon>Dreissenidae</taxon>
        <taxon>Dreissena</taxon>
    </lineage>
</organism>
<sequence>MTADKPVRDVSSVDMVRTRHEELRAEIDTRQDAFATIINTGEDLVRKEHYARDEVQSCVCLLSSLFLTQ</sequence>
<dbReference type="Gene3D" id="1.20.58.60">
    <property type="match status" value="1"/>
</dbReference>
<accession>A0A9D4LCS8</accession>
<proteinExistence type="predicted"/>